<evidence type="ECO:0000256" key="2">
    <source>
        <dbReference type="SAM" id="SignalP"/>
    </source>
</evidence>
<accession>A0A0R2UDB3</accession>
<dbReference type="GO" id="GO:0016491">
    <property type="term" value="F:oxidoreductase activity"/>
    <property type="evidence" value="ECO:0007669"/>
    <property type="project" value="InterPro"/>
</dbReference>
<dbReference type="InterPro" id="IPR013766">
    <property type="entry name" value="Thioredoxin_domain"/>
</dbReference>
<keyword evidence="2" id="KW-0732">Signal</keyword>
<evidence type="ECO:0000313" key="5">
    <source>
        <dbReference type="Proteomes" id="UP000051213"/>
    </source>
</evidence>
<name>A0A0R2UDB3_9GAMM</name>
<comment type="caution">
    <text evidence="4">The sequence shown here is derived from an EMBL/GenBank/DDBJ whole genome shotgun (WGS) entry which is preliminary data.</text>
</comment>
<sequence>MTVKKTLLILLIGLTVSLSTIALEIGDQAPGFTLEATDGNTYTLEQFRNKQAIVIAWYPRAFTSGCTIECKSLAENGHLLKELDVTYFMASVDSLETNKEFAAENGADFPLLSDPTKEVATAYDVLAFYGVPNRHTIYIGKDGKILYIDRDIQAATSAEDMAARLKKLGIPARQAS</sequence>
<keyword evidence="1" id="KW-0676">Redox-active center</keyword>
<dbReference type="InterPro" id="IPR036249">
    <property type="entry name" value="Thioredoxin-like_sf"/>
</dbReference>
<dbReference type="Pfam" id="PF00578">
    <property type="entry name" value="AhpC-TSA"/>
    <property type="match status" value="1"/>
</dbReference>
<protein>
    <submittedName>
        <fullName evidence="4">Alkyl hydroperoxide reductase</fullName>
    </submittedName>
</protein>
<gene>
    <name evidence="4" type="ORF">ABS24_06755</name>
</gene>
<feature type="domain" description="Thioredoxin" evidence="3">
    <location>
        <begin position="23"/>
        <end position="170"/>
    </location>
</feature>
<dbReference type="InterPro" id="IPR000866">
    <property type="entry name" value="AhpC/TSA"/>
</dbReference>
<reference evidence="4 5" key="1">
    <citation type="submission" date="2015-10" db="EMBL/GenBank/DDBJ databases">
        <title>Metagenome-Assembled Genomes uncover a global brackish microbiome.</title>
        <authorList>
            <person name="Hugerth L.W."/>
            <person name="Larsson J."/>
            <person name="Alneberg J."/>
            <person name="Lindh M.V."/>
            <person name="Legrand C."/>
            <person name="Pinhassi J."/>
            <person name="Andersson A.F."/>
        </authorList>
    </citation>
    <scope>NUCLEOTIDE SEQUENCE [LARGE SCALE GENOMIC DNA]</scope>
    <source>
        <strain evidence="4">BACL26 MAG-121220-bin70</strain>
    </source>
</reference>
<organism evidence="4 5">
    <name type="scientific">SAR92 bacterium BACL26 MAG-121220-bin70</name>
    <dbReference type="NCBI Taxonomy" id="1655626"/>
    <lineage>
        <taxon>Bacteria</taxon>
        <taxon>Pseudomonadati</taxon>
        <taxon>Pseudomonadota</taxon>
        <taxon>Gammaproteobacteria</taxon>
        <taxon>Cellvibrionales</taxon>
        <taxon>Porticoccaceae</taxon>
        <taxon>SAR92 clade</taxon>
    </lineage>
</organism>
<proteinExistence type="predicted"/>
<dbReference type="Proteomes" id="UP000051213">
    <property type="component" value="Unassembled WGS sequence"/>
</dbReference>
<dbReference type="PANTHER" id="PTHR43110">
    <property type="entry name" value="THIOL PEROXIDASE"/>
    <property type="match status" value="1"/>
</dbReference>
<dbReference type="Gene3D" id="3.40.30.10">
    <property type="entry name" value="Glutaredoxin"/>
    <property type="match status" value="1"/>
</dbReference>
<dbReference type="EMBL" id="LICA01000002">
    <property type="protein sequence ID" value="KRO97436.1"/>
    <property type="molecule type" value="Genomic_DNA"/>
</dbReference>
<evidence type="ECO:0000256" key="1">
    <source>
        <dbReference type="ARBA" id="ARBA00023284"/>
    </source>
</evidence>
<dbReference type="SUPFAM" id="SSF52833">
    <property type="entry name" value="Thioredoxin-like"/>
    <property type="match status" value="1"/>
</dbReference>
<dbReference type="InterPro" id="IPR050455">
    <property type="entry name" value="Tpx_Peroxidase_subfamily"/>
</dbReference>
<dbReference type="AlphaFoldDB" id="A0A0R2UDB3"/>
<evidence type="ECO:0000313" key="4">
    <source>
        <dbReference type="EMBL" id="KRO97436.1"/>
    </source>
</evidence>
<dbReference type="CDD" id="cd03017">
    <property type="entry name" value="PRX_BCP"/>
    <property type="match status" value="1"/>
</dbReference>
<dbReference type="GO" id="GO:0016209">
    <property type="term" value="F:antioxidant activity"/>
    <property type="evidence" value="ECO:0007669"/>
    <property type="project" value="InterPro"/>
</dbReference>
<feature type="signal peptide" evidence="2">
    <location>
        <begin position="1"/>
        <end position="22"/>
    </location>
</feature>
<feature type="chain" id="PRO_5006425308" evidence="2">
    <location>
        <begin position="23"/>
        <end position="176"/>
    </location>
</feature>
<dbReference type="PANTHER" id="PTHR43110:SF1">
    <property type="entry name" value="THIOL PEROXIDASE"/>
    <property type="match status" value="1"/>
</dbReference>
<dbReference type="PROSITE" id="PS51352">
    <property type="entry name" value="THIOREDOXIN_2"/>
    <property type="match status" value="1"/>
</dbReference>
<evidence type="ECO:0000259" key="3">
    <source>
        <dbReference type="PROSITE" id="PS51352"/>
    </source>
</evidence>